<protein>
    <recommendedName>
        <fullName evidence="1">(S)-ureidoglycine aminohydrolase cupin domain-containing protein</fullName>
    </recommendedName>
</protein>
<dbReference type="InterPro" id="IPR008579">
    <property type="entry name" value="UGlyAH_Cupin_dom"/>
</dbReference>
<dbReference type="AlphaFoldDB" id="A0A1H8PZ90"/>
<organism evidence="2 3">
    <name type="scientific">Aquisalimonas asiatica</name>
    <dbReference type="NCBI Taxonomy" id="406100"/>
    <lineage>
        <taxon>Bacteria</taxon>
        <taxon>Pseudomonadati</taxon>
        <taxon>Pseudomonadota</taxon>
        <taxon>Gammaproteobacteria</taxon>
        <taxon>Chromatiales</taxon>
        <taxon>Ectothiorhodospiraceae</taxon>
        <taxon>Aquisalimonas</taxon>
    </lineage>
</organism>
<dbReference type="EMBL" id="FOEG01000001">
    <property type="protein sequence ID" value="SEO47260.1"/>
    <property type="molecule type" value="Genomic_DNA"/>
</dbReference>
<dbReference type="InterPro" id="IPR014710">
    <property type="entry name" value="RmlC-like_jellyroll"/>
</dbReference>
<evidence type="ECO:0000259" key="1">
    <source>
        <dbReference type="Pfam" id="PF05899"/>
    </source>
</evidence>
<accession>A0A1H8PZ90</accession>
<dbReference type="RefSeq" id="WP_216110652.1">
    <property type="nucleotide sequence ID" value="NZ_FOEG01000001.1"/>
</dbReference>
<keyword evidence="3" id="KW-1185">Reference proteome</keyword>
<evidence type="ECO:0000313" key="3">
    <source>
        <dbReference type="Proteomes" id="UP000199657"/>
    </source>
</evidence>
<dbReference type="PANTHER" id="PTHR36169">
    <property type="entry name" value="ETHANOLAMINE UTILIZATION PROTEIN EUTQ"/>
    <property type="match status" value="1"/>
</dbReference>
<dbReference type="InterPro" id="IPR011051">
    <property type="entry name" value="RmlC_Cupin_sf"/>
</dbReference>
<dbReference type="InterPro" id="IPR010424">
    <property type="entry name" value="EutQ"/>
</dbReference>
<reference evidence="2 3" key="1">
    <citation type="submission" date="2016-10" db="EMBL/GenBank/DDBJ databases">
        <authorList>
            <person name="de Groot N.N."/>
        </authorList>
    </citation>
    <scope>NUCLEOTIDE SEQUENCE [LARGE SCALE GENOMIC DNA]</scope>
    <source>
        <strain evidence="2 3">CGMCC 1.6291</strain>
    </source>
</reference>
<evidence type="ECO:0000313" key="2">
    <source>
        <dbReference type="EMBL" id="SEO47260.1"/>
    </source>
</evidence>
<dbReference type="Gene3D" id="2.60.120.10">
    <property type="entry name" value="Jelly Rolls"/>
    <property type="match status" value="1"/>
</dbReference>
<dbReference type="SUPFAM" id="SSF51182">
    <property type="entry name" value="RmlC-like cupins"/>
    <property type="match status" value="1"/>
</dbReference>
<feature type="domain" description="(S)-ureidoglycine aminohydrolase cupin" evidence="1">
    <location>
        <begin position="36"/>
        <end position="104"/>
    </location>
</feature>
<dbReference type="STRING" id="406100.SAMN04488052_101250"/>
<sequence>MKKMTHFPGASERSFPSMGVAGCNAWLGDVAVSDDPDKTIVSGFFRMEKSDTPLVYDYTYHEMKCIVGGRFTITDESGESVRAEVGDVFYFPAGSRITFETDDFGVGFFCGQRREGEG</sequence>
<dbReference type="CDD" id="cd02228">
    <property type="entry name" value="cupin_EutQ"/>
    <property type="match status" value="1"/>
</dbReference>
<gene>
    <name evidence="2" type="ORF">SAMN04488052_101250</name>
</gene>
<proteinExistence type="predicted"/>
<dbReference type="PANTHER" id="PTHR36169:SF1">
    <property type="entry name" value="ACETATE KINASE EUTQ"/>
    <property type="match status" value="1"/>
</dbReference>
<dbReference type="Proteomes" id="UP000199657">
    <property type="component" value="Unassembled WGS sequence"/>
</dbReference>
<dbReference type="Pfam" id="PF05899">
    <property type="entry name" value="Cupin_3"/>
    <property type="match status" value="1"/>
</dbReference>
<name>A0A1H8PZ90_9GAMM</name>